<proteinExistence type="inferred from homology"/>
<keyword evidence="10" id="KW-1185">Reference proteome</keyword>
<comment type="similarity">
    <text evidence="6">Belongs to the peptidase M48 family.</text>
</comment>
<dbReference type="Gene3D" id="3.30.2010.10">
    <property type="entry name" value="Metalloproteases ('zincins'), catalytic domain"/>
    <property type="match status" value="1"/>
</dbReference>
<protein>
    <submittedName>
        <fullName evidence="9">Peptidase</fullName>
    </submittedName>
</protein>
<evidence type="ECO:0000313" key="9">
    <source>
        <dbReference type="EMBL" id="RUO44852.1"/>
    </source>
</evidence>
<dbReference type="PROSITE" id="PS51257">
    <property type="entry name" value="PROKAR_LIPOPROTEIN"/>
    <property type="match status" value="1"/>
</dbReference>
<organism evidence="9 10">
    <name type="scientific">Idiomarina aquatica</name>
    <dbReference type="NCBI Taxonomy" id="1327752"/>
    <lineage>
        <taxon>Bacteria</taxon>
        <taxon>Pseudomonadati</taxon>
        <taxon>Pseudomonadota</taxon>
        <taxon>Gammaproteobacteria</taxon>
        <taxon>Alteromonadales</taxon>
        <taxon>Idiomarinaceae</taxon>
        <taxon>Idiomarina</taxon>
    </lineage>
</organism>
<dbReference type="Pfam" id="PF01435">
    <property type="entry name" value="Peptidase_M48"/>
    <property type="match status" value="1"/>
</dbReference>
<dbReference type="InterPro" id="IPR051156">
    <property type="entry name" value="Mito/Outer_Membr_Metalloprot"/>
</dbReference>
<comment type="caution">
    <text evidence="9">The sequence shown here is derived from an EMBL/GenBank/DDBJ whole genome shotgun (WGS) entry which is preliminary data.</text>
</comment>
<keyword evidence="5 6" id="KW-0482">Metalloprotease</keyword>
<gene>
    <name evidence="9" type="ORF">CWE23_02120</name>
</gene>
<dbReference type="GO" id="GO:0004222">
    <property type="term" value="F:metalloendopeptidase activity"/>
    <property type="evidence" value="ECO:0007669"/>
    <property type="project" value="InterPro"/>
</dbReference>
<keyword evidence="2" id="KW-0479">Metal-binding</keyword>
<evidence type="ECO:0000256" key="7">
    <source>
        <dbReference type="SAM" id="SignalP"/>
    </source>
</evidence>
<evidence type="ECO:0000256" key="2">
    <source>
        <dbReference type="ARBA" id="ARBA00022723"/>
    </source>
</evidence>
<dbReference type="GO" id="GO:0016020">
    <property type="term" value="C:membrane"/>
    <property type="evidence" value="ECO:0007669"/>
    <property type="project" value="TreeGrafter"/>
</dbReference>
<evidence type="ECO:0000256" key="3">
    <source>
        <dbReference type="ARBA" id="ARBA00022801"/>
    </source>
</evidence>
<evidence type="ECO:0000256" key="6">
    <source>
        <dbReference type="RuleBase" id="RU003983"/>
    </source>
</evidence>
<dbReference type="EMBL" id="PIPS01000001">
    <property type="protein sequence ID" value="RUO44852.1"/>
    <property type="molecule type" value="Genomic_DNA"/>
</dbReference>
<dbReference type="Proteomes" id="UP000286680">
    <property type="component" value="Unassembled WGS sequence"/>
</dbReference>
<dbReference type="CDD" id="cd07331">
    <property type="entry name" value="M48C_Oma1_like"/>
    <property type="match status" value="1"/>
</dbReference>
<reference evidence="10" key="1">
    <citation type="journal article" date="2018" name="Front. Microbiol.">
        <title>Genome-Based Analysis Reveals the Taxonomy and Diversity of the Family Idiomarinaceae.</title>
        <authorList>
            <person name="Liu Y."/>
            <person name="Lai Q."/>
            <person name="Shao Z."/>
        </authorList>
    </citation>
    <scope>NUCLEOTIDE SEQUENCE [LARGE SCALE GENOMIC DNA]</scope>
    <source>
        <strain evidence="10">SN-14</strain>
    </source>
</reference>
<dbReference type="PANTHER" id="PTHR22726:SF24">
    <property type="entry name" value="M48 FAMILY METALLOPEPTIDASE"/>
    <property type="match status" value="1"/>
</dbReference>
<evidence type="ECO:0000256" key="5">
    <source>
        <dbReference type="ARBA" id="ARBA00023049"/>
    </source>
</evidence>
<keyword evidence="3 6" id="KW-0378">Hydrolase</keyword>
<dbReference type="GO" id="GO:0046872">
    <property type="term" value="F:metal ion binding"/>
    <property type="evidence" value="ECO:0007669"/>
    <property type="project" value="UniProtKB-KW"/>
</dbReference>
<evidence type="ECO:0000256" key="1">
    <source>
        <dbReference type="ARBA" id="ARBA00022670"/>
    </source>
</evidence>
<sequence length="261" mass="28029">MRLRTVAASLLATLALVSCSKSPTGRSQLTLMPTQQLEQMGDQSYQQMKQELAINTDAATNAYVRCVADALIETLPQPYRNADWEVTVFADDAANAFALPGYNIGVYDGLLKVATNQHQLAAVIGHEIGHVIAEHSNERVSSNMMVGLGLQVGAIIADTQLDSENAALVMAALGIGAQVGILLPYSRTHESESDRLGLDYMAAAGFRLEEAAQLWRNMAAEGGANPPELLSTHPAPSSRIEAINNYIPQLTVANKSPNCRR</sequence>
<feature type="signal peptide" evidence="7">
    <location>
        <begin position="1"/>
        <end position="20"/>
    </location>
</feature>
<evidence type="ECO:0000256" key="4">
    <source>
        <dbReference type="ARBA" id="ARBA00022833"/>
    </source>
</evidence>
<dbReference type="InterPro" id="IPR001915">
    <property type="entry name" value="Peptidase_M48"/>
</dbReference>
<evidence type="ECO:0000259" key="8">
    <source>
        <dbReference type="Pfam" id="PF01435"/>
    </source>
</evidence>
<comment type="cofactor">
    <cofactor evidence="6">
        <name>Zn(2+)</name>
        <dbReference type="ChEBI" id="CHEBI:29105"/>
    </cofactor>
    <text evidence="6">Binds 1 zinc ion per subunit.</text>
</comment>
<feature type="chain" id="PRO_5041741113" evidence="7">
    <location>
        <begin position="21"/>
        <end position="261"/>
    </location>
</feature>
<accession>A0AA94JDJ0</accession>
<evidence type="ECO:0000313" key="10">
    <source>
        <dbReference type="Proteomes" id="UP000286680"/>
    </source>
</evidence>
<dbReference type="AlphaFoldDB" id="A0AA94JDJ0"/>
<keyword evidence="1 6" id="KW-0645">Protease</keyword>
<keyword evidence="4 6" id="KW-0862">Zinc</keyword>
<dbReference type="GO" id="GO:0051603">
    <property type="term" value="P:proteolysis involved in protein catabolic process"/>
    <property type="evidence" value="ECO:0007669"/>
    <property type="project" value="TreeGrafter"/>
</dbReference>
<keyword evidence="7" id="KW-0732">Signal</keyword>
<dbReference type="PANTHER" id="PTHR22726">
    <property type="entry name" value="METALLOENDOPEPTIDASE OMA1"/>
    <property type="match status" value="1"/>
</dbReference>
<dbReference type="RefSeq" id="WP_105306001.1">
    <property type="nucleotide sequence ID" value="NZ_PIPS01000001.1"/>
</dbReference>
<feature type="domain" description="Peptidase M48" evidence="8">
    <location>
        <begin position="59"/>
        <end position="245"/>
    </location>
</feature>
<name>A0AA94JDJ0_9GAMM</name>